<comment type="caution">
    <text evidence="2">The sequence shown here is derived from an EMBL/GenBank/DDBJ whole genome shotgun (WGS) entry which is preliminary data.</text>
</comment>
<sequence length="178" mass="20812">MTNLLNPKIKFQIKKHFVFIVLICCLLACKHDKILSEEYLIPENFKGFVLILFNQKAGVKSKINKNTVVYKIPRDGILCVKEGQYLVNQRNTRYYYYNEKTNSKTEICSYVSDTIFRQNKRACNSMVYNNSYGEYRESIDSEIFNYVLIIVGKETLDKKFDPSTIPDLLKKNQYKVGG</sequence>
<dbReference type="RefSeq" id="WP_187071152.1">
    <property type="nucleotide sequence ID" value="NZ_JACRYL010000007.1"/>
</dbReference>
<keyword evidence="3" id="KW-1185">Reference proteome</keyword>
<dbReference type="InterPro" id="IPR049293">
    <property type="entry name" value="DUF6843"/>
</dbReference>
<organism evidence="2 3">
    <name type="scientific">Pedobacter fastidiosus</name>
    <dbReference type="NCBI Taxonomy" id="2765361"/>
    <lineage>
        <taxon>Bacteria</taxon>
        <taxon>Pseudomonadati</taxon>
        <taxon>Bacteroidota</taxon>
        <taxon>Sphingobacteriia</taxon>
        <taxon>Sphingobacteriales</taxon>
        <taxon>Sphingobacteriaceae</taxon>
        <taxon>Pedobacter</taxon>
    </lineage>
</organism>
<evidence type="ECO:0000313" key="3">
    <source>
        <dbReference type="Proteomes" id="UP000652755"/>
    </source>
</evidence>
<dbReference type="Proteomes" id="UP000652755">
    <property type="component" value="Unassembled WGS sequence"/>
</dbReference>
<evidence type="ECO:0000313" key="2">
    <source>
        <dbReference type="EMBL" id="MBC6110684.1"/>
    </source>
</evidence>
<dbReference type="Pfam" id="PF20862">
    <property type="entry name" value="DUF6843"/>
    <property type="match status" value="1"/>
</dbReference>
<accession>A0ABR7KRH1</accession>
<dbReference type="EMBL" id="JACRYL010000007">
    <property type="protein sequence ID" value="MBC6110684.1"/>
    <property type="molecule type" value="Genomic_DNA"/>
</dbReference>
<protein>
    <recommendedName>
        <fullName evidence="1">DUF6843 domain-containing protein</fullName>
    </recommendedName>
</protein>
<name>A0ABR7KRH1_9SPHI</name>
<gene>
    <name evidence="2" type="ORF">H7U22_09615</name>
</gene>
<evidence type="ECO:0000259" key="1">
    <source>
        <dbReference type="Pfam" id="PF20862"/>
    </source>
</evidence>
<reference evidence="2 3" key="1">
    <citation type="submission" date="2020-08" db="EMBL/GenBank/DDBJ databases">
        <authorList>
            <person name="Sun Q."/>
            <person name="Inoue M."/>
        </authorList>
    </citation>
    <scope>NUCLEOTIDE SEQUENCE [LARGE SCALE GENOMIC DNA]</scope>
    <source>
        <strain evidence="2 3">CCM 8938</strain>
    </source>
</reference>
<proteinExistence type="predicted"/>
<feature type="domain" description="DUF6843" evidence="1">
    <location>
        <begin position="37"/>
        <end position="134"/>
    </location>
</feature>